<dbReference type="Pfam" id="PF16925">
    <property type="entry name" value="TetR_C_13"/>
    <property type="match status" value="1"/>
</dbReference>
<sequence>MDKSLKRMATMQRMQAKGLELFYTKGYYNTSVDDVLKELSMSKGAFYYHFDSKEDFFVQIVQNLLARKVYSTLIEPIEGHDNPILKITQCFEDALETAVHNEMDFGCILSNFLSEFNGRNETIMKHLNDILSIWEVNLVSTLQKGKFNGHLDRHVDCEAVATYLMSSYIGVRTLMAGIAPSARKYRFMSQLKQYFKLIEAKQITA</sequence>
<protein>
    <submittedName>
        <fullName evidence="6">TetR/AcrR family transcriptional regulator</fullName>
    </submittedName>
</protein>
<dbReference type="SUPFAM" id="SSF46689">
    <property type="entry name" value="Homeodomain-like"/>
    <property type="match status" value="1"/>
</dbReference>
<accession>A0ABW3AXW6</accession>
<dbReference type="InterPro" id="IPR001647">
    <property type="entry name" value="HTH_TetR"/>
</dbReference>
<dbReference type="PANTHER" id="PTHR47506:SF6">
    <property type="entry name" value="HTH-TYPE TRANSCRIPTIONAL REPRESSOR NEMR"/>
    <property type="match status" value="1"/>
</dbReference>
<comment type="caution">
    <text evidence="6">The sequence shown here is derived from an EMBL/GenBank/DDBJ whole genome shotgun (WGS) entry which is preliminary data.</text>
</comment>
<evidence type="ECO:0000256" key="3">
    <source>
        <dbReference type="ARBA" id="ARBA00023163"/>
    </source>
</evidence>
<dbReference type="PANTHER" id="PTHR47506">
    <property type="entry name" value="TRANSCRIPTIONAL REGULATORY PROTEIN"/>
    <property type="match status" value="1"/>
</dbReference>
<name>A0ABW3AXW6_9FLAO</name>
<feature type="DNA-binding region" description="H-T-H motif" evidence="4">
    <location>
        <begin position="31"/>
        <end position="50"/>
    </location>
</feature>
<dbReference type="PRINTS" id="PR00455">
    <property type="entry name" value="HTHTETR"/>
</dbReference>
<keyword evidence="1" id="KW-0805">Transcription regulation</keyword>
<feature type="domain" description="HTH tetR-type" evidence="5">
    <location>
        <begin position="8"/>
        <end position="68"/>
    </location>
</feature>
<dbReference type="Proteomes" id="UP001597012">
    <property type="component" value="Unassembled WGS sequence"/>
</dbReference>
<dbReference type="SUPFAM" id="SSF48498">
    <property type="entry name" value="Tetracyclin repressor-like, C-terminal domain"/>
    <property type="match status" value="1"/>
</dbReference>
<keyword evidence="7" id="KW-1185">Reference proteome</keyword>
<evidence type="ECO:0000313" key="7">
    <source>
        <dbReference type="Proteomes" id="UP001597012"/>
    </source>
</evidence>
<dbReference type="Gene3D" id="1.10.357.10">
    <property type="entry name" value="Tetracycline Repressor, domain 2"/>
    <property type="match status" value="1"/>
</dbReference>
<organism evidence="6 7">
    <name type="scientific">Maribacter chungangensis</name>
    <dbReference type="NCBI Taxonomy" id="1069117"/>
    <lineage>
        <taxon>Bacteria</taxon>
        <taxon>Pseudomonadati</taxon>
        <taxon>Bacteroidota</taxon>
        <taxon>Flavobacteriia</taxon>
        <taxon>Flavobacteriales</taxon>
        <taxon>Flavobacteriaceae</taxon>
        <taxon>Maribacter</taxon>
    </lineage>
</organism>
<evidence type="ECO:0000256" key="4">
    <source>
        <dbReference type="PROSITE-ProRule" id="PRU00335"/>
    </source>
</evidence>
<dbReference type="RefSeq" id="WP_379931530.1">
    <property type="nucleotide sequence ID" value="NZ_JBHTHY010000003.1"/>
</dbReference>
<proteinExistence type="predicted"/>
<keyword evidence="2 4" id="KW-0238">DNA-binding</keyword>
<dbReference type="EMBL" id="JBHTHY010000003">
    <property type="protein sequence ID" value="MFD0795866.1"/>
    <property type="molecule type" value="Genomic_DNA"/>
</dbReference>
<reference evidence="7" key="1">
    <citation type="journal article" date="2019" name="Int. J. Syst. Evol. Microbiol.">
        <title>The Global Catalogue of Microorganisms (GCM) 10K type strain sequencing project: providing services to taxonomists for standard genome sequencing and annotation.</title>
        <authorList>
            <consortium name="The Broad Institute Genomics Platform"/>
            <consortium name="The Broad Institute Genome Sequencing Center for Infectious Disease"/>
            <person name="Wu L."/>
            <person name="Ma J."/>
        </authorList>
    </citation>
    <scope>NUCLEOTIDE SEQUENCE [LARGE SCALE GENOMIC DNA]</scope>
    <source>
        <strain evidence="7">CCUG 61948</strain>
    </source>
</reference>
<evidence type="ECO:0000259" key="5">
    <source>
        <dbReference type="PROSITE" id="PS50977"/>
    </source>
</evidence>
<evidence type="ECO:0000313" key="6">
    <source>
        <dbReference type="EMBL" id="MFD0795866.1"/>
    </source>
</evidence>
<gene>
    <name evidence="6" type="ORF">ACFQZJ_00215</name>
</gene>
<dbReference type="Pfam" id="PF00440">
    <property type="entry name" value="TetR_N"/>
    <property type="match status" value="1"/>
</dbReference>
<keyword evidence="3" id="KW-0804">Transcription</keyword>
<dbReference type="InterPro" id="IPR011075">
    <property type="entry name" value="TetR_C"/>
</dbReference>
<dbReference type="InterPro" id="IPR009057">
    <property type="entry name" value="Homeodomain-like_sf"/>
</dbReference>
<evidence type="ECO:0000256" key="2">
    <source>
        <dbReference type="ARBA" id="ARBA00023125"/>
    </source>
</evidence>
<dbReference type="InterPro" id="IPR036271">
    <property type="entry name" value="Tet_transcr_reg_TetR-rel_C_sf"/>
</dbReference>
<evidence type="ECO:0000256" key="1">
    <source>
        <dbReference type="ARBA" id="ARBA00023015"/>
    </source>
</evidence>
<dbReference type="PROSITE" id="PS50977">
    <property type="entry name" value="HTH_TETR_2"/>
    <property type="match status" value="1"/>
</dbReference>